<comment type="caution">
    <text evidence="2">The sequence shown here is derived from an EMBL/GenBank/DDBJ whole genome shotgun (WGS) entry which is preliminary data.</text>
</comment>
<sequence length="78" mass="8392">MVPVIRNASLGEGRDGAGQHHSGVLADPREVAPYPVRPIRSDPLRRRTACLGAWVASSLTVTFETRTDKGNVDRASVP</sequence>
<name>A0ABQ4UA33_9HYPH</name>
<evidence type="ECO:0000313" key="2">
    <source>
        <dbReference type="EMBL" id="GJE64111.1"/>
    </source>
</evidence>
<reference evidence="2" key="2">
    <citation type="submission" date="2021-08" db="EMBL/GenBank/DDBJ databases">
        <authorList>
            <person name="Tani A."/>
            <person name="Ola A."/>
            <person name="Ogura Y."/>
            <person name="Katsura K."/>
            <person name="Hayashi T."/>
        </authorList>
    </citation>
    <scope>NUCLEOTIDE SEQUENCE</scope>
    <source>
        <strain evidence="2">NBRC 15686</strain>
    </source>
</reference>
<dbReference type="Proteomes" id="UP001055039">
    <property type="component" value="Unassembled WGS sequence"/>
</dbReference>
<dbReference type="EMBL" id="BPRC01000003">
    <property type="protein sequence ID" value="GJE64111.1"/>
    <property type="molecule type" value="Genomic_DNA"/>
</dbReference>
<proteinExistence type="predicted"/>
<protein>
    <submittedName>
        <fullName evidence="2">Uncharacterized protein</fullName>
    </submittedName>
</protein>
<organism evidence="2 3">
    <name type="scientific">Methylorubrum aminovorans</name>
    <dbReference type="NCBI Taxonomy" id="269069"/>
    <lineage>
        <taxon>Bacteria</taxon>
        <taxon>Pseudomonadati</taxon>
        <taxon>Pseudomonadota</taxon>
        <taxon>Alphaproteobacteria</taxon>
        <taxon>Hyphomicrobiales</taxon>
        <taxon>Methylobacteriaceae</taxon>
        <taxon>Methylorubrum</taxon>
    </lineage>
</organism>
<evidence type="ECO:0000313" key="3">
    <source>
        <dbReference type="Proteomes" id="UP001055039"/>
    </source>
</evidence>
<gene>
    <name evidence="2" type="ORF">LNAOJCKE_1311</name>
</gene>
<feature type="region of interest" description="Disordered" evidence="1">
    <location>
        <begin position="1"/>
        <end position="39"/>
    </location>
</feature>
<keyword evidence="3" id="KW-1185">Reference proteome</keyword>
<accession>A0ABQ4UA33</accession>
<evidence type="ECO:0000256" key="1">
    <source>
        <dbReference type="SAM" id="MobiDB-lite"/>
    </source>
</evidence>
<reference evidence="2" key="1">
    <citation type="journal article" date="2021" name="Front. Microbiol.">
        <title>Comprehensive Comparative Genomics and Phenotyping of Methylobacterium Species.</title>
        <authorList>
            <person name="Alessa O."/>
            <person name="Ogura Y."/>
            <person name="Fujitani Y."/>
            <person name="Takami H."/>
            <person name="Hayashi T."/>
            <person name="Sahin N."/>
            <person name="Tani A."/>
        </authorList>
    </citation>
    <scope>NUCLEOTIDE SEQUENCE</scope>
    <source>
        <strain evidence="2">NBRC 15686</strain>
    </source>
</reference>